<evidence type="ECO:0000313" key="1">
    <source>
        <dbReference type="EMBL" id="GFN76498.1"/>
    </source>
</evidence>
<organism evidence="1 2">
    <name type="scientific">Plakobranchus ocellatus</name>
    <dbReference type="NCBI Taxonomy" id="259542"/>
    <lineage>
        <taxon>Eukaryota</taxon>
        <taxon>Metazoa</taxon>
        <taxon>Spiralia</taxon>
        <taxon>Lophotrochozoa</taxon>
        <taxon>Mollusca</taxon>
        <taxon>Gastropoda</taxon>
        <taxon>Heterobranchia</taxon>
        <taxon>Euthyneura</taxon>
        <taxon>Panpulmonata</taxon>
        <taxon>Sacoglossa</taxon>
        <taxon>Placobranchoidea</taxon>
        <taxon>Plakobranchidae</taxon>
        <taxon>Plakobranchus</taxon>
    </lineage>
</organism>
<reference evidence="1 2" key="1">
    <citation type="journal article" date="2021" name="Elife">
        <title>Chloroplast acquisition without the gene transfer in kleptoplastic sea slugs, Plakobranchus ocellatus.</title>
        <authorList>
            <person name="Maeda T."/>
            <person name="Takahashi S."/>
            <person name="Yoshida T."/>
            <person name="Shimamura S."/>
            <person name="Takaki Y."/>
            <person name="Nagai Y."/>
            <person name="Toyoda A."/>
            <person name="Suzuki Y."/>
            <person name="Arimoto A."/>
            <person name="Ishii H."/>
            <person name="Satoh N."/>
            <person name="Nishiyama T."/>
            <person name="Hasebe M."/>
            <person name="Maruyama T."/>
            <person name="Minagawa J."/>
            <person name="Obokata J."/>
            <person name="Shigenobu S."/>
        </authorList>
    </citation>
    <scope>NUCLEOTIDE SEQUENCE [LARGE SCALE GENOMIC DNA]</scope>
</reference>
<sequence length="108" mass="11999">MDTILIDVVIDTPLFLERWVPRRLPLHWAGRCRPSSLSLYGGSSQHMARLVTTRDISAALVMFSELLHGGCWSVMSLQTILSSSTLYSQTRSASSHLSSLHSEAHNDC</sequence>
<gene>
    <name evidence="1" type="ORF">PoB_000300400</name>
</gene>
<protein>
    <submittedName>
        <fullName evidence="1">Uncharacterized protein</fullName>
    </submittedName>
</protein>
<accession>A0AAV3Y0M4</accession>
<evidence type="ECO:0000313" key="2">
    <source>
        <dbReference type="Proteomes" id="UP000735302"/>
    </source>
</evidence>
<dbReference type="AlphaFoldDB" id="A0AAV3Y0M4"/>
<comment type="caution">
    <text evidence="1">The sequence shown here is derived from an EMBL/GenBank/DDBJ whole genome shotgun (WGS) entry which is preliminary data.</text>
</comment>
<proteinExistence type="predicted"/>
<name>A0AAV3Y0M4_9GAST</name>
<dbReference type="Proteomes" id="UP000735302">
    <property type="component" value="Unassembled WGS sequence"/>
</dbReference>
<keyword evidence="2" id="KW-1185">Reference proteome</keyword>
<dbReference type="EMBL" id="BLXT01000396">
    <property type="protein sequence ID" value="GFN76498.1"/>
    <property type="molecule type" value="Genomic_DNA"/>
</dbReference>